<name>A0A8J2SQY5_9STRA</name>
<evidence type="ECO:0000313" key="2">
    <source>
        <dbReference type="Proteomes" id="UP000789595"/>
    </source>
</evidence>
<dbReference type="Proteomes" id="UP000789595">
    <property type="component" value="Unassembled WGS sequence"/>
</dbReference>
<evidence type="ECO:0000313" key="1">
    <source>
        <dbReference type="EMBL" id="CAH0378099.1"/>
    </source>
</evidence>
<gene>
    <name evidence="1" type="ORF">PECAL_5P26160</name>
</gene>
<accession>A0A8J2SQY5</accession>
<dbReference type="OrthoDB" id="45637at2759"/>
<proteinExistence type="predicted"/>
<organism evidence="1 2">
    <name type="scientific">Pelagomonas calceolata</name>
    <dbReference type="NCBI Taxonomy" id="35677"/>
    <lineage>
        <taxon>Eukaryota</taxon>
        <taxon>Sar</taxon>
        <taxon>Stramenopiles</taxon>
        <taxon>Ochrophyta</taxon>
        <taxon>Pelagophyceae</taxon>
        <taxon>Pelagomonadales</taxon>
        <taxon>Pelagomonadaceae</taxon>
        <taxon>Pelagomonas</taxon>
    </lineage>
</organism>
<dbReference type="AlphaFoldDB" id="A0A8J2SQY5"/>
<dbReference type="Gene3D" id="2.30.30.140">
    <property type="match status" value="1"/>
</dbReference>
<comment type="caution">
    <text evidence="1">The sequence shown here is derived from an EMBL/GenBank/DDBJ whole genome shotgun (WGS) entry which is preliminary data.</text>
</comment>
<reference evidence="1" key="1">
    <citation type="submission" date="2021-11" db="EMBL/GenBank/DDBJ databases">
        <authorList>
            <consortium name="Genoscope - CEA"/>
            <person name="William W."/>
        </authorList>
    </citation>
    <scope>NUCLEOTIDE SEQUENCE</scope>
</reference>
<dbReference type="EMBL" id="CAKKNE010000005">
    <property type="protein sequence ID" value="CAH0378099.1"/>
    <property type="molecule type" value="Genomic_DNA"/>
</dbReference>
<protein>
    <submittedName>
        <fullName evidence="1">Uncharacterized protein</fullName>
    </submittedName>
</protein>
<keyword evidence="2" id="KW-1185">Reference proteome</keyword>
<sequence>MAQQIECAAAPVLWSDGFETTTSSNATTLVRAKNVRRRFLRIYDDAIPNELCAALADDAVKRGRPWGCYVPLADLDKEDAEEEGPVDDATRQQWARRVVRSVLERSKEDISLDAAHGVAVWCLASPERGAVDYHVDYCELHRRETNEIVIPLYASTVHVADLEDGSHINDERRIEGGAFLVNSRGLNHYAECGYKGRLCANAFEGKNWHRVPYRRGRCTIHDGEWPHAAEETTRLPAGKRRVILGLNVFGANVAEVNLRAPEHSDAFNKTVKLYQAAGNTGGGLTVEKLAKNKPLARLFVGLARARQDSESTDVFETGERVRARWRTGVRFHPATVSKVREDGCLDLVYDDGFKWDGAPAGVARKMGG</sequence>